<gene>
    <name evidence="2" type="ORF">PG996_004837</name>
</gene>
<name>A0ABR1W6H0_9PEZI</name>
<evidence type="ECO:0000256" key="1">
    <source>
        <dbReference type="SAM" id="SignalP"/>
    </source>
</evidence>
<evidence type="ECO:0000313" key="3">
    <source>
        <dbReference type="Proteomes" id="UP001446871"/>
    </source>
</evidence>
<organism evidence="2 3">
    <name type="scientific">Apiospora saccharicola</name>
    <dbReference type="NCBI Taxonomy" id="335842"/>
    <lineage>
        <taxon>Eukaryota</taxon>
        <taxon>Fungi</taxon>
        <taxon>Dikarya</taxon>
        <taxon>Ascomycota</taxon>
        <taxon>Pezizomycotina</taxon>
        <taxon>Sordariomycetes</taxon>
        <taxon>Xylariomycetidae</taxon>
        <taxon>Amphisphaeriales</taxon>
        <taxon>Apiosporaceae</taxon>
        <taxon>Apiospora</taxon>
    </lineage>
</organism>
<accession>A0ABR1W6H0</accession>
<sequence>MKRCLLVSSCVALAQAQSSFPWDVIDAAPPAEKDTVPIGGQPVSVPYDSDAVEASIVASITSSSPVATVTHSSVPAAATTLQVVRRDGACATQPAGSGPVPTPDTAASFLAFPDFANAANNAQVPRNYIQTFANLNSANNDYGFLGLINLASYDTQACATACDNTNGCSAINIYFERDPSLSPDDKDCPNPASTTTIKCVFWGGPVNPNNAGDKGKPISQFQVVMAGSNGYVKKNFGSLSGYTSPLNGVAVNAAINAPNDCTGKDTFMGAKTFTSGPFDASLCAAACAAQTKYNVAHPPAAGAPKICQFFNTYMLMKNNITQGQICAMYTDSWDQSYFANNGQWRGQDHYTSTFSLSYSNTTNPGKPPGLDTDPKNCGACGNVCGANTQCIAGMCKSTDPCQKVIKPWSPHHQGKRRQLTAACQAIATFTIQVQGGQYDKYYLKSSDPSASEITAQFVKDPSQASQFQLDRSSQHLAILQPNSNYMVLYSNVNAGQTTAGVWYFDTVDAVNANVIANSWAWVDCQITAGGLLACNDGGLLHTNAYPSGGSNTLFLTNGNQAGYTSIGLAPLCT</sequence>
<reference evidence="2 3" key="1">
    <citation type="submission" date="2023-01" db="EMBL/GenBank/DDBJ databases">
        <title>Analysis of 21 Apiospora genomes using comparative genomics revels a genus with tremendous synthesis potential of carbohydrate active enzymes and secondary metabolites.</title>
        <authorList>
            <person name="Sorensen T."/>
        </authorList>
    </citation>
    <scope>NUCLEOTIDE SEQUENCE [LARGE SCALE GENOMIC DNA]</scope>
    <source>
        <strain evidence="2 3">CBS 83171</strain>
    </source>
</reference>
<dbReference type="PANTHER" id="PTHR36578">
    <property type="entry name" value="CHROMOSOME 15, WHOLE GENOME SHOTGUN SEQUENCE"/>
    <property type="match status" value="1"/>
</dbReference>
<dbReference type="Proteomes" id="UP001446871">
    <property type="component" value="Unassembled WGS sequence"/>
</dbReference>
<keyword evidence="1" id="KW-0732">Signal</keyword>
<evidence type="ECO:0000313" key="2">
    <source>
        <dbReference type="EMBL" id="KAK8078667.1"/>
    </source>
</evidence>
<protein>
    <submittedName>
        <fullName evidence="2">Uncharacterized protein</fullName>
    </submittedName>
</protein>
<dbReference type="PANTHER" id="PTHR36578:SF2">
    <property type="entry name" value="PA14 DOMAIN-CONTAINING PROTEIN"/>
    <property type="match status" value="1"/>
</dbReference>
<feature type="chain" id="PRO_5046698567" evidence="1">
    <location>
        <begin position="17"/>
        <end position="573"/>
    </location>
</feature>
<comment type="caution">
    <text evidence="2">The sequence shown here is derived from an EMBL/GenBank/DDBJ whole genome shotgun (WGS) entry which is preliminary data.</text>
</comment>
<feature type="signal peptide" evidence="1">
    <location>
        <begin position="1"/>
        <end position="16"/>
    </location>
</feature>
<keyword evidence="3" id="KW-1185">Reference proteome</keyword>
<proteinExistence type="predicted"/>
<dbReference type="EMBL" id="JAQQWM010000002">
    <property type="protein sequence ID" value="KAK8078667.1"/>
    <property type="molecule type" value="Genomic_DNA"/>
</dbReference>